<feature type="domain" description="C-type lectin" evidence="1">
    <location>
        <begin position="15"/>
        <end position="109"/>
    </location>
</feature>
<dbReference type="InterPro" id="IPR001304">
    <property type="entry name" value="C-type_lectin-like"/>
</dbReference>
<dbReference type="InterPro" id="IPR050111">
    <property type="entry name" value="C-type_lectin/snaclec_domain"/>
</dbReference>
<proteinExistence type="predicted"/>
<dbReference type="CDD" id="cd00037">
    <property type="entry name" value="CLECT"/>
    <property type="match status" value="2"/>
</dbReference>
<name>A0A915PQ60_9BILA</name>
<organism evidence="2 3">
    <name type="scientific">Setaria digitata</name>
    <dbReference type="NCBI Taxonomy" id="48799"/>
    <lineage>
        <taxon>Eukaryota</taxon>
        <taxon>Metazoa</taxon>
        <taxon>Ecdysozoa</taxon>
        <taxon>Nematoda</taxon>
        <taxon>Chromadorea</taxon>
        <taxon>Rhabditida</taxon>
        <taxon>Spirurina</taxon>
        <taxon>Spiruromorpha</taxon>
        <taxon>Filarioidea</taxon>
        <taxon>Setariidae</taxon>
        <taxon>Setaria</taxon>
    </lineage>
</organism>
<feature type="domain" description="C-type lectin" evidence="1">
    <location>
        <begin position="161"/>
        <end position="278"/>
    </location>
</feature>
<dbReference type="AlphaFoldDB" id="A0A915PQ60"/>
<dbReference type="InterPro" id="IPR016186">
    <property type="entry name" value="C-type_lectin-like/link_sf"/>
</dbReference>
<evidence type="ECO:0000313" key="3">
    <source>
        <dbReference type="WBParaSite" id="sdigi.contig324.g7448.t1"/>
    </source>
</evidence>
<keyword evidence="2" id="KW-1185">Reference proteome</keyword>
<dbReference type="Proteomes" id="UP000887581">
    <property type="component" value="Unplaced"/>
</dbReference>
<dbReference type="SUPFAM" id="SSF56436">
    <property type="entry name" value="C-type lectin-like"/>
    <property type="match status" value="2"/>
</dbReference>
<dbReference type="InterPro" id="IPR016187">
    <property type="entry name" value="CTDL_fold"/>
</dbReference>
<dbReference type="WBParaSite" id="sdigi.contig324.g7448.t1">
    <property type="protein sequence ID" value="sdigi.contig324.g7448.t1"/>
    <property type="gene ID" value="sdigi.contig324.g7448"/>
</dbReference>
<dbReference type="Pfam" id="PF00059">
    <property type="entry name" value="Lectin_C"/>
    <property type="match status" value="2"/>
</dbReference>
<evidence type="ECO:0000313" key="2">
    <source>
        <dbReference type="Proteomes" id="UP000887581"/>
    </source>
</evidence>
<sequence>MVKHLLDEEGFCQMNARLKCAESSAFLASISTKEENTFIRDLLLAENVTLAYIGLQSETYNVSHRYWCDGTPLDYTEWMDEKPDDGDFGMDGCVVIGAENGKWDDWTCEASDEREPRGAVCQIRKSESGAEGKSESEIQEKNTNVNEEGSICLEGFEFCASTNNCYKVVIRKEGMNQTVASTECSKYGAHLVSIDSAEENQFVSDLAMKYPLSAIRVYIGLESDEENQNATERHWVDGTAVSFLNWEYMKPDDEPYSKSNCVVLIPERNGVWDDWACDSCCIMHAVYGAVCEIDHDKITS</sequence>
<reference evidence="3" key="1">
    <citation type="submission" date="2022-11" db="UniProtKB">
        <authorList>
            <consortium name="WormBaseParasite"/>
        </authorList>
    </citation>
    <scope>IDENTIFICATION</scope>
</reference>
<dbReference type="PANTHER" id="PTHR22803">
    <property type="entry name" value="MANNOSE, PHOSPHOLIPASE, LECTIN RECEPTOR RELATED"/>
    <property type="match status" value="1"/>
</dbReference>
<dbReference type="SMART" id="SM00034">
    <property type="entry name" value="CLECT"/>
    <property type="match status" value="2"/>
</dbReference>
<dbReference type="PROSITE" id="PS50041">
    <property type="entry name" value="C_TYPE_LECTIN_2"/>
    <property type="match status" value="2"/>
</dbReference>
<accession>A0A915PQ60</accession>
<dbReference type="Gene3D" id="3.10.100.10">
    <property type="entry name" value="Mannose-Binding Protein A, subunit A"/>
    <property type="match status" value="2"/>
</dbReference>
<protein>
    <submittedName>
        <fullName evidence="3">C-type lectin domain-containing protein</fullName>
    </submittedName>
</protein>
<evidence type="ECO:0000259" key="1">
    <source>
        <dbReference type="PROSITE" id="PS50041"/>
    </source>
</evidence>